<reference evidence="2" key="1">
    <citation type="submission" date="2021-01" db="UniProtKB">
        <authorList>
            <consortium name="EnsemblPlants"/>
        </authorList>
    </citation>
    <scope>IDENTIFICATION</scope>
</reference>
<name>A0A7N0ZX88_KALFE</name>
<dbReference type="Gramene" id="Kaladp0045s0354.1.v1.1">
    <property type="protein sequence ID" value="Kaladp0045s0354.1.v1.1"/>
    <property type="gene ID" value="Kaladp0045s0354.v1.1"/>
</dbReference>
<evidence type="ECO:0000256" key="1">
    <source>
        <dbReference type="SAM" id="Phobius"/>
    </source>
</evidence>
<evidence type="ECO:0000313" key="3">
    <source>
        <dbReference type="Proteomes" id="UP000594263"/>
    </source>
</evidence>
<dbReference type="Proteomes" id="UP000594263">
    <property type="component" value="Unplaced"/>
</dbReference>
<proteinExistence type="predicted"/>
<sequence>MICFIAGRRTQAANDEMRMGGRNRTPSVTRSNIYYFHSLMYITGVFHYVR</sequence>
<protein>
    <submittedName>
        <fullName evidence="2">Uncharacterized protein</fullName>
    </submittedName>
</protein>
<dbReference type="EnsemblPlants" id="Kaladp0045s0354.1.v1.1">
    <property type="protein sequence ID" value="Kaladp0045s0354.1.v1.1"/>
    <property type="gene ID" value="Kaladp0045s0354.v1.1"/>
</dbReference>
<keyword evidence="1" id="KW-1133">Transmembrane helix</keyword>
<dbReference type="AlphaFoldDB" id="A0A7N0ZX88"/>
<evidence type="ECO:0000313" key="2">
    <source>
        <dbReference type="EnsemblPlants" id="Kaladp0045s0354.1.v1.1"/>
    </source>
</evidence>
<accession>A0A7N0ZX88</accession>
<keyword evidence="1" id="KW-0812">Transmembrane</keyword>
<keyword evidence="3" id="KW-1185">Reference proteome</keyword>
<organism evidence="2 3">
    <name type="scientific">Kalanchoe fedtschenkoi</name>
    <name type="common">Lavender scallops</name>
    <name type="synonym">South American air plant</name>
    <dbReference type="NCBI Taxonomy" id="63787"/>
    <lineage>
        <taxon>Eukaryota</taxon>
        <taxon>Viridiplantae</taxon>
        <taxon>Streptophyta</taxon>
        <taxon>Embryophyta</taxon>
        <taxon>Tracheophyta</taxon>
        <taxon>Spermatophyta</taxon>
        <taxon>Magnoliopsida</taxon>
        <taxon>eudicotyledons</taxon>
        <taxon>Gunneridae</taxon>
        <taxon>Pentapetalae</taxon>
        <taxon>Saxifragales</taxon>
        <taxon>Crassulaceae</taxon>
        <taxon>Kalanchoe</taxon>
    </lineage>
</organism>
<feature type="transmembrane region" description="Helical" evidence="1">
    <location>
        <begin position="33"/>
        <end position="49"/>
    </location>
</feature>
<keyword evidence="1" id="KW-0472">Membrane</keyword>